<feature type="transmembrane region" description="Helical" evidence="1">
    <location>
        <begin position="12"/>
        <end position="32"/>
    </location>
</feature>
<keyword evidence="1" id="KW-1133">Transmembrane helix</keyword>
<gene>
    <name evidence="2" type="ORF">A2519_18180</name>
</gene>
<protein>
    <recommendedName>
        <fullName evidence="4">DUF4159 domain-containing protein</fullName>
    </recommendedName>
</protein>
<dbReference type="Gene3D" id="2.60.40.4070">
    <property type="match status" value="1"/>
</dbReference>
<evidence type="ECO:0000313" key="3">
    <source>
        <dbReference type="Proteomes" id="UP000179243"/>
    </source>
</evidence>
<evidence type="ECO:0008006" key="4">
    <source>
        <dbReference type="Google" id="ProtNLM"/>
    </source>
</evidence>
<accession>A0A1F7FCC0</accession>
<organism evidence="2 3">
    <name type="scientific">Candidatus Raymondbacteria bacterium RIFOXYD12_FULL_49_13</name>
    <dbReference type="NCBI Taxonomy" id="1817890"/>
    <lineage>
        <taxon>Bacteria</taxon>
        <taxon>Raymondiibacteriota</taxon>
    </lineage>
</organism>
<dbReference type="AlphaFoldDB" id="A0A1F7FCC0"/>
<reference evidence="2 3" key="1">
    <citation type="journal article" date="2016" name="Nat. Commun.">
        <title>Thousands of microbial genomes shed light on interconnected biogeochemical processes in an aquifer system.</title>
        <authorList>
            <person name="Anantharaman K."/>
            <person name="Brown C.T."/>
            <person name="Hug L.A."/>
            <person name="Sharon I."/>
            <person name="Castelle C.J."/>
            <person name="Probst A.J."/>
            <person name="Thomas B.C."/>
            <person name="Singh A."/>
            <person name="Wilkins M.J."/>
            <person name="Karaoz U."/>
            <person name="Brodie E.L."/>
            <person name="Williams K.H."/>
            <person name="Hubbard S.S."/>
            <person name="Banfield J.F."/>
        </authorList>
    </citation>
    <scope>NUCLEOTIDE SEQUENCE [LARGE SCALE GENOMIC DNA]</scope>
</reference>
<dbReference type="EMBL" id="MFYX01000074">
    <property type="protein sequence ID" value="OGK04288.1"/>
    <property type="molecule type" value="Genomic_DNA"/>
</dbReference>
<comment type="caution">
    <text evidence="2">The sequence shown here is derived from an EMBL/GenBank/DDBJ whole genome shotgun (WGS) entry which is preliminary data.</text>
</comment>
<name>A0A1F7FCC0_UNCRA</name>
<proteinExistence type="predicted"/>
<evidence type="ECO:0000313" key="2">
    <source>
        <dbReference type="EMBL" id="OGK04288.1"/>
    </source>
</evidence>
<sequence>MALGRKETDKKAKRLSLLIAVGVHLLLIWIFWQAAVPQEYKDRVVEIFTGKNAAPPPPPKPKVKLAAIKQPTSFKPKFEVKSSVKVDPKFNPNFKVMANFNADVSMPDFTSMAQTYSVKTFSLDKSQIQNVTTDILNVIGVGDLMDEGRGTKVSGRGKRMRARLNLCIVSTPGITQLDFGGTGRWDYVFTAFKSIERTRAWLKENTQIQVTENTITIPCEYDFTEWVQKIKTKGALAVDSSSYYQERTALLKLEQSIEQMETDRIAGRRQFVRTVKATAYSYLNKKYAIEDIDLLKPDMIIKKIEEQFLLREWRKKGIQTMLEVVNNLDENWPEDRLVNAIKPVYSFLRNAMVLENPLLIIANLVGLEKLSDENLQLLRTYVTNGGFIWIDDTGIAGANIPDQYIAARGFISNLMPSADKLSEKEQETFNKLSADDKTVQGFDLGKPFPPFAHPQVFIPMAVPRDVPVDVRIFNRLGILVKQFSWDKNKPMKAGSYVTKEKALVWNCDNNAGEPVESGNFFLQMQSGLFQRTRLITVGKLRMIDEKHPLMSVVHNFRNVPVCVIGSGNANWKTRPYGNAAFGYYYEGRMILLYTEGAGVIAGLGDLNSAVVRDQANKFLNNVIAFVLSDEDGVAIRP</sequence>
<keyword evidence="1" id="KW-0472">Membrane</keyword>
<keyword evidence="1" id="KW-0812">Transmembrane</keyword>
<evidence type="ECO:0000256" key="1">
    <source>
        <dbReference type="SAM" id="Phobius"/>
    </source>
</evidence>
<dbReference type="Proteomes" id="UP000179243">
    <property type="component" value="Unassembled WGS sequence"/>
</dbReference>